<sequence length="365" mass="42115">MQLGMLHTMQINILISTLEIFFQDLCFLAIINKIMKTFLLPPEDLGSKKTKKITINCEFKTRLQVQWGLDMTKVVRRQPHKRKKACSSYPIPAIAKFMPRRASLPTPQILEGLGSTQQDDAVNRRCGIPYADTVDVDCFALEEDRLWQPWESPQVTGTFFRYLWDGNGINQATNAADESAATEEAVAVDQELPHRHLEHRMPSPSFSPTFQISCLADDDWVMTIWDHGIVPLEMPAGNLEVVVTIAGHDLKRISLPNDELIINNFFNELKLRRFVIYSLNYHRVSEEPSFYIWHLTHPWETVQAILTEESVEEYTASDKNQRKRRRTGIAEAIDDIAAWVDEQILNLSVPAPYPWDWDVQEEEEY</sequence>
<dbReference type="RefSeq" id="XP_025560813.1">
    <property type="nucleotide sequence ID" value="XM_025708971.1"/>
</dbReference>
<organism evidence="1 2">
    <name type="scientific">Aspergillus vadensis (strain CBS 113365 / IMI 142717 / IBT 24658)</name>
    <dbReference type="NCBI Taxonomy" id="1448311"/>
    <lineage>
        <taxon>Eukaryota</taxon>
        <taxon>Fungi</taxon>
        <taxon>Dikarya</taxon>
        <taxon>Ascomycota</taxon>
        <taxon>Pezizomycotina</taxon>
        <taxon>Eurotiomycetes</taxon>
        <taxon>Eurotiomycetidae</taxon>
        <taxon>Eurotiales</taxon>
        <taxon>Aspergillaceae</taxon>
        <taxon>Aspergillus</taxon>
        <taxon>Aspergillus subgen. Circumdati</taxon>
    </lineage>
</organism>
<name>A0A319B3C8_ASPVC</name>
<dbReference type="GeneID" id="37213563"/>
<dbReference type="OrthoDB" id="4227485at2759"/>
<proteinExistence type="predicted"/>
<evidence type="ECO:0000313" key="1">
    <source>
        <dbReference type="EMBL" id="PYH67019.1"/>
    </source>
</evidence>
<dbReference type="EMBL" id="KZ821631">
    <property type="protein sequence ID" value="PYH67019.1"/>
    <property type="molecule type" value="Genomic_DNA"/>
</dbReference>
<keyword evidence="2" id="KW-1185">Reference proteome</keyword>
<dbReference type="AlphaFoldDB" id="A0A319B3C8"/>
<reference evidence="1" key="1">
    <citation type="submission" date="2016-12" db="EMBL/GenBank/DDBJ databases">
        <title>The genomes of Aspergillus section Nigri reveals drivers in fungal speciation.</title>
        <authorList>
            <consortium name="DOE Joint Genome Institute"/>
            <person name="Vesth T.C."/>
            <person name="Nybo J."/>
            <person name="Theobald S."/>
            <person name="Brandl J."/>
            <person name="Frisvad J.C."/>
            <person name="Nielsen K.F."/>
            <person name="Lyhne E.K."/>
            <person name="Kogle M.E."/>
            <person name="Kuo A."/>
            <person name="Riley R."/>
            <person name="Clum A."/>
            <person name="Nolan M."/>
            <person name="Lipzen A."/>
            <person name="Salamov A."/>
            <person name="Henrissat B."/>
            <person name="Wiebenga A."/>
            <person name="De Vries R.P."/>
            <person name="Grigoriev I.V."/>
            <person name="Mortensen U.H."/>
            <person name="Andersen M.R."/>
            <person name="Baker S.E."/>
        </authorList>
    </citation>
    <scope>NUCLEOTIDE SEQUENCE [LARGE SCALE GENOMIC DNA]</scope>
    <source>
        <strain evidence="1">CBS 113365</strain>
    </source>
</reference>
<gene>
    <name evidence="1" type="ORF">BO88DRAFT_427229</name>
</gene>
<dbReference type="Proteomes" id="UP000248405">
    <property type="component" value="Unassembled WGS sequence"/>
</dbReference>
<evidence type="ECO:0000313" key="2">
    <source>
        <dbReference type="Proteomes" id="UP000248405"/>
    </source>
</evidence>
<protein>
    <submittedName>
        <fullName evidence="1">Uncharacterized protein</fullName>
    </submittedName>
</protein>
<accession>A0A319B3C8</accession>